<proteinExistence type="predicted"/>
<dbReference type="Proteomes" id="UP000008988">
    <property type="component" value="Unassembled WGS sequence"/>
</dbReference>
<feature type="transmembrane region" description="Helical" evidence="1">
    <location>
        <begin position="31"/>
        <end position="49"/>
    </location>
</feature>
<name>B5VQ68_YEAS6</name>
<reference evidence="2 3" key="1">
    <citation type="journal article" date="2008" name="FEMS Yeast Res.">
        <title>Comparative genome analysis of a Saccharomyces cerevisiae wine strain.</title>
        <authorList>
            <person name="Borneman A.R."/>
            <person name="Forgan A.H."/>
            <person name="Pretorius I.S."/>
            <person name="Chambers P.J."/>
        </authorList>
    </citation>
    <scope>NUCLEOTIDE SEQUENCE [LARGE SCALE GENOMIC DNA]</scope>
    <source>
        <strain evidence="2 3">AWRI1631</strain>
    </source>
</reference>
<protein>
    <submittedName>
        <fullName evidence="2">Uncharacterized protein</fullName>
    </submittedName>
</protein>
<evidence type="ECO:0000313" key="2">
    <source>
        <dbReference type="EMBL" id="EDZ69933.1"/>
    </source>
</evidence>
<evidence type="ECO:0000256" key="1">
    <source>
        <dbReference type="SAM" id="Phobius"/>
    </source>
</evidence>
<keyword evidence="1" id="KW-0472">Membrane</keyword>
<dbReference type="EMBL" id="ABSV01001910">
    <property type="protein sequence ID" value="EDZ69933.1"/>
    <property type="molecule type" value="Genomic_DNA"/>
</dbReference>
<dbReference type="AlphaFoldDB" id="B5VQ68"/>
<feature type="transmembrane region" description="Helical" evidence="1">
    <location>
        <begin position="80"/>
        <end position="102"/>
    </location>
</feature>
<accession>B5VQ68</accession>
<keyword evidence="1" id="KW-0812">Transmembrane</keyword>
<gene>
    <name evidence="2" type="ORF">AWRI1631_134400</name>
</gene>
<comment type="caution">
    <text evidence="2">The sequence shown here is derived from an EMBL/GenBank/DDBJ whole genome shotgun (WGS) entry which is preliminary data.</text>
</comment>
<evidence type="ECO:0000313" key="3">
    <source>
        <dbReference type="Proteomes" id="UP000008988"/>
    </source>
</evidence>
<sequence length="187" mass="19945">MVQSSRYNDPGIANSSRCLPSSLTLPLSRTMILSASAIVLSLCAMYTLVLEPEVKLSLMVRKRACSVCVSRALVASSKNMILAFFNSTLAIASLCFSPPLIINPRSPTMVSKPCGNFLIKGASWAFSTTVITSSSVASIRPNFTFSQIVSLKSGVSCGTTPITFLKASMSYSLISLPFMRILPLSGS</sequence>
<organism evidence="2 3">
    <name type="scientific">Saccharomyces cerevisiae (strain AWRI1631)</name>
    <name type="common">Baker's yeast</name>
    <dbReference type="NCBI Taxonomy" id="545124"/>
    <lineage>
        <taxon>Eukaryota</taxon>
        <taxon>Fungi</taxon>
        <taxon>Dikarya</taxon>
        <taxon>Ascomycota</taxon>
        <taxon>Saccharomycotina</taxon>
        <taxon>Saccharomycetes</taxon>
        <taxon>Saccharomycetales</taxon>
        <taxon>Saccharomycetaceae</taxon>
        <taxon>Saccharomyces</taxon>
    </lineage>
</organism>
<keyword evidence="1" id="KW-1133">Transmembrane helix</keyword>